<sequence length="662" mass="69436">MELRARMMRLALATAAFLPGLALAAPPASPPADPALSSKPASAATVAAQQAVAAALPQEDGRDAAFAAQGFVASAADPVIRDAAGRAVWNVAAYDWVKGPAPASVNPSLWREVGLLKQHGLFAVADGVWQVRGFDVSNMTVIRGATGWVLVDPLTTKETAAAALALVNAQLGARPVSAVIYSHSHADHFGGVRGVIAEADVAAGKVQVLAPAHFIEESASENILAGAAMGRRAQYQFGGGLVPGAQGQMGSGIGLGVSSGTITLIAPTDTIARTGDTRVVDGVPMEFQIVSGSEAPSELNVYLPGPKVLLSAEMSTCSLHNILTPRGAKVRDTRAWAGYLDEALHLYGGRSDAVISSHCWPRFGQAEVSRMLASQRDNYRLLHDQTLRLMNKGETPTEIAEELVQPAAIAADWFNHGYYGTYSHNAKAVYQFYLGWYDAVPANLNPWPAAERSKRLVAAIGGPAKVLAQGRAAMKAGDYRWASELLSAAVFADPANKAARAALADSYEQQGYQAESAIWRNQFLAAANELRNGRISSATSSQSQDMIAAVPTQLLLDSVATRIDPAKLAGRKMAINLVMPERGETAGVELTGTAMLARMGAATGAAATLTAPRRLLLGLLFLKMPLAQLEAAGLKVEGDRAAVEAWLAALDAMPGAFNIAEP</sequence>
<dbReference type="OrthoDB" id="9815874at2"/>
<dbReference type="RefSeq" id="WP_147158828.1">
    <property type="nucleotide sequence ID" value="NZ_BJYR01000009.1"/>
</dbReference>
<evidence type="ECO:0000256" key="2">
    <source>
        <dbReference type="ARBA" id="ARBA00022801"/>
    </source>
</evidence>
<accession>A0A512AIF0</accession>
<dbReference type="Gene3D" id="1.25.40.880">
    <property type="entry name" value="Alkyl sulfatase, dimerisation domain"/>
    <property type="match status" value="1"/>
</dbReference>
<dbReference type="Pfam" id="PF00753">
    <property type="entry name" value="Lactamase_B"/>
    <property type="match status" value="1"/>
</dbReference>
<dbReference type="AlphaFoldDB" id="A0A512AIF0"/>
<gene>
    <name evidence="7" type="ORF">NSE01_13080</name>
</gene>
<keyword evidence="3" id="KW-0862">Zinc</keyword>
<keyword evidence="5" id="KW-0732">Signal</keyword>
<evidence type="ECO:0000259" key="6">
    <source>
        <dbReference type="SMART" id="SM00849"/>
    </source>
</evidence>
<dbReference type="SMART" id="SM00849">
    <property type="entry name" value="Lactamase_B"/>
    <property type="match status" value="1"/>
</dbReference>
<dbReference type="GO" id="GO:0018741">
    <property type="term" value="F:linear primary-alkylsulfatase activity"/>
    <property type="evidence" value="ECO:0007669"/>
    <property type="project" value="InterPro"/>
</dbReference>
<dbReference type="CDD" id="cd07710">
    <property type="entry name" value="arylsulfatase_Sdsa1-like_MBL-fold"/>
    <property type="match status" value="1"/>
</dbReference>
<dbReference type="GO" id="GO:0018909">
    <property type="term" value="P:dodecyl sulfate metabolic process"/>
    <property type="evidence" value="ECO:0007669"/>
    <property type="project" value="InterPro"/>
</dbReference>
<feature type="domain" description="Metallo-beta-lactamase" evidence="6">
    <location>
        <begin position="136"/>
        <end position="358"/>
    </location>
</feature>
<protein>
    <submittedName>
        <fullName evidence="7">Alkyl sulfatase</fullName>
    </submittedName>
</protein>
<dbReference type="Pfam" id="PF14863">
    <property type="entry name" value="Alkyl_sulf_dimr"/>
    <property type="match status" value="1"/>
</dbReference>
<evidence type="ECO:0000313" key="8">
    <source>
        <dbReference type="Proteomes" id="UP000321464"/>
    </source>
</evidence>
<dbReference type="PANTHER" id="PTHR43223">
    <property type="entry name" value="ALKYL/ARYL-SULFATASE"/>
    <property type="match status" value="1"/>
</dbReference>
<feature type="chain" id="PRO_5022000569" evidence="5">
    <location>
        <begin position="25"/>
        <end position="662"/>
    </location>
</feature>
<organism evidence="7 8">
    <name type="scientific">Novosphingobium sediminis</name>
    <dbReference type="NCBI Taxonomy" id="707214"/>
    <lineage>
        <taxon>Bacteria</taxon>
        <taxon>Pseudomonadati</taxon>
        <taxon>Pseudomonadota</taxon>
        <taxon>Alphaproteobacteria</taxon>
        <taxon>Sphingomonadales</taxon>
        <taxon>Sphingomonadaceae</taxon>
        <taxon>Novosphingobium</taxon>
    </lineage>
</organism>
<dbReference type="GO" id="GO:0046983">
    <property type="term" value="F:protein dimerization activity"/>
    <property type="evidence" value="ECO:0007669"/>
    <property type="project" value="InterPro"/>
</dbReference>
<dbReference type="FunFam" id="3.60.15.30:FF:000001">
    <property type="entry name" value="Alkyl/aryl-sulfatase BDS1"/>
    <property type="match status" value="1"/>
</dbReference>
<dbReference type="EMBL" id="BJYR01000009">
    <property type="protein sequence ID" value="GEN99475.1"/>
    <property type="molecule type" value="Genomic_DNA"/>
</dbReference>
<evidence type="ECO:0000256" key="3">
    <source>
        <dbReference type="ARBA" id="ARBA00022833"/>
    </source>
</evidence>
<feature type="signal peptide" evidence="5">
    <location>
        <begin position="1"/>
        <end position="24"/>
    </location>
</feature>
<keyword evidence="2" id="KW-0378">Hydrolase</keyword>
<dbReference type="InterPro" id="IPR036527">
    <property type="entry name" value="SCP2_sterol-bd_dom_sf"/>
</dbReference>
<proteinExistence type="inferred from homology"/>
<dbReference type="InterPro" id="IPR052195">
    <property type="entry name" value="Bact_Alkyl/Aryl-Sulfatase"/>
</dbReference>
<dbReference type="InterPro" id="IPR029228">
    <property type="entry name" value="Alkyl_sulf_dimr"/>
</dbReference>
<evidence type="ECO:0000256" key="1">
    <source>
        <dbReference type="ARBA" id="ARBA00022723"/>
    </source>
</evidence>
<evidence type="ECO:0000256" key="5">
    <source>
        <dbReference type="SAM" id="SignalP"/>
    </source>
</evidence>
<dbReference type="InterPro" id="IPR001279">
    <property type="entry name" value="Metallo-B-lactamas"/>
</dbReference>
<name>A0A512AIF0_9SPHN</name>
<reference evidence="7 8" key="1">
    <citation type="submission" date="2019-07" db="EMBL/GenBank/DDBJ databases">
        <title>Whole genome shotgun sequence of Novosphingobium sediminis NBRC 106119.</title>
        <authorList>
            <person name="Hosoyama A."/>
            <person name="Uohara A."/>
            <person name="Ohji S."/>
            <person name="Ichikawa N."/>
        </authorList>
    </citation>
    <scope>NUCLEOTIDE SEQUENCE [LARGE SCALE GENOMIC DNA]</scope>
    <source>
        <strain evidence="7 8">NBRC 106119</strain>
    </source>
</reference>
<dbReference type="Gene3D" id="3.60.15.30">
    <property type="entry name" value="Metallo-beta-lactamase domain"/>
    <property type="match status" value="1"/>
</dbReference>
<evidence type="ECO:0000256" key="4">
    <source>
        <dbReference type="ARBA" id="ARBA00033751"/>
    </source>
</evidence>
<dbReference type="InterPro" id="IPR038536">
    <property type="entry name" value="Alkyl/aryl-sulf_dimr_sf"/>
</dbReference>
<dbReference type="InterPro" id="IPR029229">
    <property type="entry name" value="Alkyl_sulf_C"/>
</dbReference>
<dbReference type="Pfam" id="PF14864">
    <property type="entry name" value="Alkyl_sulf_C"/>
    <property type="match status" value="1"/>
</dbReference>
<dbReference type="SUPFAM" id="SSF55718">
    <property type="entry name" value="SCP-like"/>
    <property type="match status" value="1"/>
</dbReference>
<comment type="similarity">
    <text evidence="4">Belongs to the metallo-beta-lactamase superfamily. Type III sulfatase family.</text>
</comment>
<evidence type="ECO:0000313" key="7">
    <source>
        <dbReference type="EMBL" id="GEN99475.1"/>
    </source>
</evidence>
<keyword evidence="8" id="KW-1185">Reference proteome</keyword>
<dbReference type="Proteomes" id="UP000321464">
    <property type="component" value="Unassembled WGS sequence"/>
</dbReference>
<dbReference type="GO" id="GO:0046872">
    <property type="term" value="F:metal ion binding"/>
    <property type="evidence" value="ECO:0007669"/>
    <property type="project" value="UniProtKB-KW"/>
</dbReference>
<dbReference type="SUPFAM" id="SSF56281">
    <property type="entry name" value="Metallo-hydrolase/oxidoreductase"/>
    <property type="match status" value="1"/>
</dbReference>
<dbReference type="Gene3D" id="3.30.1050.10">
    <property type="entry name" value="SCP2 sterol-binding domain"/>
    <property type="match status" value="1"/>
</dbReference>
<comment type="caution">
    <text evidence="7">The sequence shown here is derived from an EMBL/GenBank/DDBJ whole genome shotgun (WGS) entry which is preliminary data.</text>
</comment>
<dbReference type="InterPro" id="IPR044097">
    <property type="entry name" value="Bds1/SdsA1_MBL-fold"/>
</dbReference>
<keyword evidence="1" id="KW-0479">Metal-binding</keyword>
<dbReference type="InterPro" id="IPR036866">
    <property type="entry name" value="RibonucZ/Hydroxyglut_hydro"/>
</dbReference>
<dbReference type="PANTHER" id="PTHR43223:SF1">
    <property type="entry name" value="ALKYL_ARYL-SULFATASE BDS1"/>
    <property type="match status" value="1"/>
</dbReference>